<dbReference type="Proteomes" id="UP000191144">
    <property type="component" value="Chromosome F"/>
</dbReference>
<sequence length="230" mass="24801">MEDSSVFSRSTQDVSSTISPYNMSTGEDASMRAMLDYDPNEDTGGSAISRPLSRSSVTSSLSMVATKDGIEGRKVHRHGIPQYSLNILNSMTPSNPMGKVHSKQQQGFTGHVLNLKPSSLNSGEQLDAISHSNLSVGAPMTLKEKMKLLSYQAGPLQYTSSIESLPDANDRCQSEGQRSVTDAKRSSKPIVDVMTSETDSNKSTNGEDFSYLSDAKNLPPAFVSVANQQD</sequence>
<dbReference type="OrthoDB" id="3981113at2759"/>
<protein>
    <submittedName>
        <fullName evidence="2">LAME_0F13234g1_1</fullName>
    </submittedName>
</protein>
<organism evidence="2 3">
    <name type="scientific">Lachancea meyersii CBS 8951</name>
    <dbReference type="NCBI Taxonomy" id="1266667"/>
    <lineage>
        <taxon>Eukaryota</taxon>
        <taxon>Fungi</taxon>
        <taxon>Dikarya</taxon>
        <taxon>Ascomycota</taxon>
        <taxon>Saccharomycotina</taxon>
        <taxon>Saccharomycetes</taxon>
        <taxon>Saccharomycetales</taxon>
        <taxon>Saccharomycetaceae</taxon>
        <taxon>Lachancea</taxon>
    </lineage>
</organism>
<reference evidence="3" key="1">
    <citation type="submission" date="2016-03" db="EMBL/GenBank/DDBJ databases">
        <authorList>
            <person name="Devillers Hugo."/>
        </authorList>
    </citation>
    <scope>NUCLEOTIDE SEQUENCE [LARGE SCALE GENOMIC DNA]</scope>
</reference>
<dbReference type="EMBL" id="LT598477">
    <property type="protein sequence ID" value="SCU95732.1"/>
    <property type="molecule type" value="Genomic_DNA"/>
</dbReference>
<accession>A0A1G4JXA0</accession>
<feature type="compositionally biased region" description="Polar residues" evidence="1">
    <location>
        <begin position="1"/>
        <end position="27"/>
    </location>
</feature>
<feature type="region of interest" description="Disordered" evidence="1">
    <location>
        <begin position="1"/>
        <end position="54"/>
    </location>
</feature>
<name>A0A1G4JXA0_9SACH</name>
<dbReference type="AlphaFoldDB" id="A0A1G4JXA0"/>
<evidence type="ECO:0000313" key="3">
    <source>
        <dbReference type="Proteomes" id="UP000191144"/>
    </source>
</evidence>
<gene>
    <name evidence="2" type="ORF">LAME_0F13234G</name>
</gene>
<evidence type="ECO:0000256" key="1">
    <source>
        <dbReference type="SAM" id="MobiDB-lite"/>
    </source>
</evidence>
<feature type="region of interest" description="Disordered" evidence="1">
    <location>
        <begin position="167"/>
        <end position="214"/>
    </location>
</feature>
<evidence type="ECO:0000313" key="2">
    <source>
        <dbReference type="EMBL" id="SCU95732.1"/>
    </source>
</evidence>
<keyword evidence="3" id="KW-1185">Reference proteome</keyword>
<feature type="compositionally biased region" description="Polar residues" evidence="1">
    <location>
        <begin position="195"/>
        <end position="207"/>
    </location>
</feature>
<proteinExistence type="predicted"/>